<dbReference type="EMBL" id="CP130319">
    <property type="protein sequence ID" value="WNR45704.1"/>
    <property type="molecule type" value="Genomic_DNA"/>
</dbReference>
<dbReference type="KEGG" id="proo:MJB10_06275"/>
<dbReference type="AlphaFoldDB" id="A0AA96LR63"/>
<reference evidence="1" key="1">
    <citation type="submission" date="2022-02" db="EMBL/GenBank/DDBJ databases">
        <title>Paenibacillus sp. MBLB1832 Whole Genome Shotgun Sequencing.</title>
        <authorList>
            <person name="Hwang C.Y."/>
            <person name="Cho E.-S."/>
            <person name="Seo M.-J."/>
        </authorList>
    </citation>
    <scope>NUCLEOTIDE SEQUENCE</scope>
    <source>
        <strain evidence="1">MBLB1832</strain>
    </source>
</reference>
<evidence type="ECO:0000313" key="1">
    <source>
        <dbReference type="EMBL" id="WNR45704.1"/>
    </source>
</evidence>
<name>A0AA96LR63_9BACL</name>
<protein>
    <submittedName>
        <fullName evidence="1">Uncharacterized protein</fullName>
    </submittedName>
</protein>
<dbReference type="RefSeq" id="WP_314802670.1">
    <property type="nucleotide sequence ID" value="NZ_CP130319.1"/>
</dbReference>
<proteinExistence type="predicted"/>
<dbReference type="Proteomes" id="UP001304650">
    <property type="component" value="Chromosome"/>
</dbReference>
<keyword evidence="2" id="KW-1185">Reference proteome</keyword>
<evidence type="ECO:0000313" key="2">
    <source>
        <dbReference type="Proteomes" id="UP001304650"/>
    </source>
</evidence>
<gene>
    <name evidence="1" type="ORF">MJB10_06275</name>
</gene>
<organism evidence="1 2">
    <name type="scientific">Paenibacillus roseopurpureus</name>
    <dbReference type="NCBI Taxonomy" id="2918901"/>
    <lineage>
        <taxon>Bacteria</taxon>
        <taxon>Bacillati</taxon>
        <taxon>Bacillota</taxon>
        <taxon>Bacilli</taxon>
        <taxon>Bacillales</taxon>
        <taxon>Paenibacillaceae</taxon>
        <taxon>Paenibacillus</taxon>
    </lineage>
</organism>
<accession>A0AA96LR63</accession>
<sequence>MLKKIIASIAALALIVVVLLFIVIQYVKPTESLDLTYREISISNKIADIILSRKLEVRLTEDDINQLLKKQLADHSTLPHDFRLEGAKLNMAGSLINADVNLRWQNKIPIGAHAMFFLSWESPNLVIQHQSTQIKSLQLPSEWLQMAPVEIPLQSYLPKLIGIKNVVFEDKAIVVQLKALQ</sequence>